<dbReference type="EMBL" id="JACRSQ010000010">
    <property type="protein sequence ID" value="MBC8543546.1"/>
    <property type="molecule type" value="Genomic_DNA"/>
</dbReference>
<proteinExistence type="predicted"/>
<reference evidence="2" key="1">
    <citation type="submission" date="2020-08" db="EMBL/GenBank/DDBJ databases">
        <title>Genome public.</title>
        <authorList>
            <person name="Liu C."/>
            <person name="Sun Q."/>
        </authorList>
    </citation>
    <scope>NUCLEOTIDE SEQUENCE</scope>
    <source>
        <strain evidence="2">NSJ-32</strain>
    </source>
</reference>
<feature type="compositionally biased region" description="Basic residues" evidence="1">
    <location>
        <begin position="63"/>
        <end position="75"/>
    </location>
</feature>
<evidence type="ECO:0000313" key="2">
    <source>
        <dbReference type="EMBL" id="MBC8543546.1"/>
    </source>
</evidence>
<keyword evidence="3" id="KW-1185">Reference proteome</keyword>
<dbReference type="AlphaFoldDB" id="A0A926I200"/>
<comment type="caution">
    <text evidence="2">The sequence shown here is derived from an EMBL/GenBank/DDBJ whole genome shotgun (WGS) entry which is preliminary data.</text>
</comment>
<dbReference type="Proteomes" id="UP000657006">
    <property type="component" value="Unassembled WGS sequence"/>
</dbReference>
<protein>
    <submittedName>
        <fullName evidence="2">Uncharacterized protein</fullName>
    </submittedName>
</protein>
<evidence type="ECO:0000313" key="3">
    <source>
        <dbReference type="Proteomes" id="UP000657006"/>
    </source>
</evidence>
<name>A0A926I200_9FIRM</name>
<sequence>MHAGMANNGSDQRAHGGKFTAASAKTIMPAGILNEKCTPVRRTTTTTSGHTVPNSPLPAARQPCRRGYKTKNARR</sequence>
<organism evidence="2 3">
    <name type="scientific">Bianquea renquensis</name>
    <dbReference type="NCBI Taxonomy" id="2763661"/>
    <lineage>
        <taxon>Bacteria</taxon>
        <taxon>Bacillati</taxon>
        <taxon>Bacillota</taxon>
        <taxon>Clostridia</taxon>
        <taxon>Eubacteriales</taxon>
        <taxon>Bianqueaceae</taxon>
        <taxon>Bianquea</taxon>
    </lineage>
</organism>
<dbReference type="RefSeq" id="WP_249289687.1">
    <property type="nucleotide sequence ID" value="NZ_JACRSQ010000010.1"/>
</dbReference>
<gene>
    <name evidence="2" type="ORF">H8730_08315</name>
</gene>
<accession>A0A926I200</accession>
<evidence type="ECO:0000256" key="1">
    <source>
        <dbReference type="SAM" id="MobiDB-lite"/>
    </source>
</evidence>
<feature type="region of interest" description="Disordered" evidence="1">
    <location>
        <begin position="1"/>
        <end position="75"/>
    </location>
</feature>